<sequence length="89" mass="10394">MVLCLRVIRGFNTRVSFGFVANEHRVSETSRVCIARLERLSFGFARNGGFIIWVQKWTSDFHVDIESSVVLKWVVLEKLPVQYYDKQTL</sequence>
<dbReference type="EMBL" id="JBJUIK010000012">
    <property type="protein sequence ID" value="KAL3509909.1"/>
    <property type="molecule type" value="Genomic_DNA"/>
</dbReference>
<evidence type="ECO:0000313" key="1">
    <source>
        <dbReference type="EMBL" id="KAL3509909.1"/>
    </source>
</evidence>
<evidence type="ECO:0008006" key="3">
    <source>
        <dbReference type="Google" id="ProtNLM"/>
    </source>
</evidence>
<accession>A0ABD2YRA0</accession>
<name>A0ABD2YRA0_9GENT</name>
<protein>
    <recommendedName>
        <fullName evidence="3">DUF4283 domain-containing protein</fullName>
    </recommendedName>
</protein>
<organism evidence="1 2">
    <name type="scientific">Cinchona calisaya</name>
    <dbReference type="NCBI Taxonomy" id="153742"/>
    <lineage>
        <taxon>Eukaryota</taxon>
        <taxon>Viridiplantae</taxon>
        <taxon>Streptophyta</taxon>
        <taxon>Embryophyta</taxon>
        <taxon>Tracheophyta</taxon>
        <taxon>Spermatophyta</taxon>
        <taxon>Magnoliopsida</taxon>
        <taxon>eudicotyledons</taxon>
        <taxon>Gunneridae</taxon>
        <taxon>Pentapetalae</taxon>
        <taxon>asterids</taxon>
        <taxon>lamiids</taxon>
        <taxon>Gentianales</taxon>
        <taxon>Rubiaceae</taxon>
        <taxon>Cinchonoideae</taxon>
        <taxon>Cinchoneae</taxon>
        <taxon>Cinchona</taxon>
    </lineage>
</organism>
<reference evidence="1 2" key="1">
    <citation type="submission" date="2024-11" db="EMBL/GenBank/DDBJ databases">
        <title>A near-complete genome assembly of Cinchona calisaya.</title>
        <authorList>
            <person name="Lian D.C."/>
            <person name="Zhao X.W."/>
            <person name="Wei L."/>
        </authorList>
    </citation>
    <scope>NUCLEOTIDE SEQUENCE [LARGE SCALE GENOMIC DNA]</scope>
    <source>
        <tissue evidence="1">Nenye</tissue>
    </source>
</reference>
<dbReference type="Proteomes" id="UP001630127">
    <property type="component" value="Unassembled WGS sequence"/>
</dbReference>
<keyword evidence="2" id="KW-1185">Reference proteome</keyword>
<evidence type="ECO:0000313" key="2">
    <source>
        <dbReference type="Proteomes" id="UP001630127"/>
    </source>
</evidence>
<gene>
    <name evidence="1" type="ORF">ACH5RR_029310</name>
</gene>
<comment type="caution">
    <text evidence="1">The sequence shown here is derived from an EMBL/GenBank/DDBJ whole genome shotgun (WGS) entry which is preliminary data.</text>
</comment>
<dbReference type="AlphaFoldDB" id="A0ABD2YRA0"/>
<proteinExistence type="predicted"/>